<proteinExistence type="predicted"/>
<keyword evidence="3" id="KW-1185">Reference proteome</keyword>
<dbReference type="EMBL" id="JAKIXB020000006">
    <property type="protein sequence ID" value="KAL1607506.1"/>
    <property type="molecule type" value="Genomic_DNA"/>
</dbReference>
<reference evidence="2 3" key="1">
    <citation type="submission" date="2024-02" db="EMBL/GenBank/DDBJ databases">
        <title>De novo assembly and annotation of 12 fungi associated with fruit tree decline syndrome in Ontario, Canada.</title>
        <authorList>
            <person name="Sulman M."/>
            <person name="Ellouze W."/>
            <person name="Ilyukhin E."/>
        </authorList>
    </citation>
    <scope>NUCLEOTIDE SEQUENCE [LARGE SCALE GENOMIC DNA]</scope>
    <source>
        <strain evidence="2 3">M97-236</strain>
    </source>
</reference>
<evidence type="ECO:0000313" key="3">
    <source>
        <dbReference type="Proteomes" id="UP001521222"/>
    </source>
</evidence>
<dbReference type="Proteomes" id="UP001521222">
    <property type="component" value="Unassembled WGS sequence"/>
</dbReference>
<organism evidence="2 3">
    <name type="scientific">Nothophoma quercina</name>
    <dbReference type="NCBI Taxonomy" id="749835"/>
    <lineage>
        <taxon>Eukaryota</taxon>
        <taxon>Fungi</taxon>
        <taxon>Dikarya</taxon>
        <taxon>Ascomycota</taxon>
        <taxon>Pezizomycotina</taxon>
        <taxon>Dothideomycetes</taxon>
        <taxon>Pleosporomycetidae</taxon>
        <taxon>Pleosporales</taxon>
        <taxon>Pleosporineae</taxon>
        <taxon>Didymellaceae</taxon>
        <taxon>Nothophoma</taxon>
    </lineage>
</organism>
<gene>
    <name evidence="2" type="ORF">SLS59_002474</name>
</gene>
<accession>A0ABR3RST4</accession>
<name>A0ABR3RST4_9PLEO</name>
<protein>
    <submittedName>
        <fullName evidence="2">Uncharacterized protein</fullName>
    </submittedName>
</protein>
<feature type="region of interest" description="Disordered" evidence="1">
    <location>
        <begin position="1"/>
        <end position="21"/>
    </location>
</feature>
<evidence type="ECO:0000256" key="1">
    <source>
        <dbReference type="SAM" id="MobiDB-lite"/>
    </source>
</evidence>
<evidence type="ECO:0000313" key="2">
    <source>
        <dbReference type="EMBL" id="KAL1607506.1"/>
    </source>
</evidence>
<sequence>MAPLHSSPARGPLLRNTAFGTEEREMGSCKSTMTLTIACPHMTVTEPPKTVSAHVHKSNPWIGLSTYHTSTFGYYILWLKNRPLDSFVDLSKHLSSFATSKIQQLHALQGTPTQRTLTTIASLADTTSDYDLTPMPPPRKLLHAYFLGTELKAPYFQDAVMNALCLSFTPDVPPPQSPVTEVYERCPTSKVVGIKKLLIDYYIFWQTVVGEGSQALQMPPLSAYPVPFFRAVTTTLSHSRTKVSPPVRPGPYERIVKEYKDVAVDFSALYAWLRDAPEGREKCRYHLHGKEELCFNRIV</sequence>
<comment type="caution">
    <text evidence="2">The sequence shown here is derived from an EMBL/GenBank/DDBJ whole genome shotgun (WGS) entry which is preliminary data.</text>
</comment>